<keyword evidence="2" id="KW-0812">Transmembrane</keyword>
<feature type="region of interest" description="Disordered" evidence="1">
    <location>
        <begin position="156"/>
        <end position="175"/>
    </location>
</feature>
<dbReference type="GeneID" id="80802663"/>
<dbReference type="Pfam" id="PF13994">
    <property type="entry name" value="PgaD"/>
    <property type="match status" value="1"/>
</dbReference>
<keyword evidence="2" id="KW-0472">Membrane</keyword>
<evidence type="ECO:0000313" key="4">
    <source>
        <dbReference type="Proteomes" id="UP000220246"/>
    </source>
</evidence>
<dbReference type="AlphaFoldDB" id="A0A2A7UYP2"/>
<evidence type="ECO:0000313" key="3">
    <source>
        <dbReference type="EMBL" id="PEH90354.1"/>
    </source>
</evidence>
<evidence type="ECO:0000256" key="2">
    <source>
        <dbReference type="SAM" id="Phobius"/>
    </source>
</evidence>
<gene>
    <name evidence="3" type="primary">pgaD</name>
    <name evidence="3" type="ORF">CRM82_18710</name>
</gene>
<feature type="transmembrane region" description="Helical" evidence="2">
    <location>
        <begin position="34"/>
        <end position="52"/>
    </location>
</feature>
<comment type="caution">
    <text evidence="3">The sequence shown here is derived from an EMBL/GenBank/DDBJ whole genome shotgun (WGS) entry which is preliminary data.</text>
</comment>
<dbReference type="NCBIfam" id="TIGR03940">
    <property type="entry name" value="PGA_PgaD"/>
    <property type="match status" value="1"/>
</dbReference>
<organism evidence="3 4">
    <name type="scientific">Comamonas terrigena</name>
    <dbReference type="NCBI Taxonomy" id="32013"/>
    <lineage>
        <taxon>Bacteria</taxon>
        <taxon>Pseudomonadati</taxon>
        <taxon>Pseudomonadota</taxon>
        <taxon>Betaproteobacteria</taxon>
        <taxon>Burkholderiales</taxon>
        <taxon>Comamonadaceae</taxon>
        <taxon>Comamonas</taxon>
    </lineage>
</organism>
<feature type="transmembrane region" description="Helical" evidence="2">
    <location>
        <begin position="81"/>
        <end position="103"/>
    </location>
</feature>
<reference evidence="4" key="1">
    <citation type="submission" date="2017-09" db="EMBL/GenBank/DDBJ databases">
        <title>FDA dAtabase for Regulatory Grade micrObial Sequences (FDA-ARGOS): Supporting development and validation of Infectious Disease Dx tests.</title>
        <authorList>
            <person name="Minogue T."/>
            <person name="Wolcott M."/>
            <person name="Wasieloski L."/>
            <person name="Aguilar W."/>
            <person name="Moore D."/>
            <person name="Tallon L."/>
            <person name="Sadzewicz L."/>
            <person name="Ott S."/>
            <person name="Zhao X."/>
            <person name="Nagaraj S."/>
            <person name="Vavikolanu K."/>
            <person name="Aluvathingal J."/>
            <person name="Nadendla S."/>
            <person name="Sichtig H."/>
        </authorList>
    </citation>
    <scope>NUCLEOTIDE SEQUENCE [LARGE SCALE GENOMIC DNA]</scope>
    <source>
        <strain evidence="4">FDAARGOS_394</strain>
    </source>
</reference>
<sequence>MMATPTTPAANHLPLEIDASTMVIRSQRSAFRHAVDWIVTLLAWCAFLYLLVRGIMAVGSNQMQGVDMPFFSRVMPSVDTLIIYALAMVLQGLFLLVWALYNWSRFHGKTRRSSASALDDARLTRSYGIDQAALDNLRSQPVSVIHHAPDGSITAIAQERAAPRSRTEPPSLRQA</sequence>
<dbReference type="OrthoDB" id="1685258at2"/>
<dbReference type="RefSeq" id="WP_066536409.1">
    <property type="nucleotide sequence ID" value="NZ_PDEA01000001.1"/>
</dbReference>
<accession>A0A2A7UYP2</accession>
<dbReference type="Proteomes" id="UP000220246">
    <property type="component" value="Unassembled WGS sequence"/>
</dbReference>
<name>A0A2A7UYP2_COMTR</name>
<protein>
    <submittedName>
        <fullName evidence="3">Poly-beta-1,6-N-acetyl-D-glucosamine biosynthesis protein PgaD</fullName>
    </submittedName>
</protein>
<proteinExistence type="predicted"/>
<dbReference type="EMBL" id="PDEA01000001">
    <property type="protein sequence ID" value="PEH90354.1"/>
    <property type="molecule type" value="Genomic_DNA"/>
</dbReference>
<dbReference type="InterPro" id="IPR023829">
    <property type="entry name" value="PGA_PgaD"/>
</dbReference>
<dbReference type="GO" id="GO:0043709">
    <property type="term" value="P:cell adhesion involved in single-species biofilm formation"/>
    <property type="evidence" value="ECO:0007669"/>
    <property type="project" value="InterPro"/>
</dbReference>
<dbReference type="STRING" id="1219032.GCA_001515545_01855"/>
<evidence type="ECO:0000256" key="1">
    <source>
        <dbReference type="SAM" id="MobiDB-lite"/>
    </source>
</evidence>
<keyword evidence="4" id="KW-1185">Reference proteome</keyword>
<keyword evidence="2" id="KW-1133">Transmembrane helix</keyword>